<evidence type="ECO:0000256" key="1">
    <source>
        <dbReference type="SAM" id="Phobius"/>
    </source>
</evidence>
<keyword evidence="1" id="KW-0812">Transmembrane</keyword>
<dbReference type="EMBL" id="SPQS01000008">
    <property type="protein sequence ID" value="TFV75310.1"/>
    <property type="molecule type" value="Genomic_DNA"/>
</dbReference>
<accession>A0A4Y9P4I5</accession>
<keyword evidence="1" id="KW-0472">Membrane</keyword>
<feature type="transmembrane region" description="Helical" evidence="1">
    <location>
        <begin position="38"/>
        <end position="59"/>
    </location>
</feature>
<keyword evidence="1" id="KW-1133">Transmembrane helix</keyword>
<dbReference type="AlphaFoldDB" id="A0A4Y9P4I5"/>
<gene>
    <name evidence="2" type="ORF">E4K64_16540</name>
</gene>
<evidence type="ECO:0000313" key="3">
    <source>
        <dbReference type="Proteomes" id="UP000297700"/>
    </source>
</evidence>
<dbReference type="Proteomes" id="UP000297700">
    <property type="component" value="Unassembled WGS sequence"/>
</dbReference>
<proteinExistence type="predicted"/>
<name>A0A4Y9P4I5_9BRAD</name>
<comment type="caution">
    <text evidence="2">The sequence shown here is derived from an EMBL/GenBank/DDBJ whole genome shotgun (WGS) entry which is preliminary data.</text>
</comment>
<reference evidence="2 3" key="1">
    <citation type="submission" date="2019-03" db="EMBL/GenBank/DDBJ databases">
        <title>Bradyrhizobium strains diversity.</title>
        <authorList>
            <person name="Urquiaga M.C.O."/>
            <person name="Hungria M."/>
            <person name="Delamuta J.R.M."/>
            <person name="Klepa M.S."/>
        </authorList>
    </citation>
    <scope>NUCLEOTIDE SEQUENCE [LARGE SCALE GENOMIC DNA]</scope>
    <source>
        <strain evidence="2 3">CNPSo 3426</strain>
    </source>
</reference>
<organism evidence="2 3">
    <name type="scientific">Bradyrhizobium frederickii</name>
    <dbReference type="NCBI Taxonomy" id="2560054"/>
    <lineage>
        <taxon>Bacteria</taxon>
        <taxon>Pseudomonadati</taxon>
        <taxon>Pseudomonadota</taxon>
        <taxon>Alphaproteobacteria</taxon>
        <taxon>Hyphomicrobiales</taxon>
        <taxon>Nitrobacteraceae</taxon>
        <taxon>Bradyrhizobium</taxon>
    </lineage>
</organism>
<protein>
    <submittedName>
        <fullName evidence="2">Uncharacterized protein</fullName>
    </submittedName>
</protein>
<feature type="transmembrane region" description="Helical" evidence="1">
    <location>
        <begin position="65"/>
        <end position="83"/>
    </location>
</feature>
<dbReference type="RefSeq" id="WP_135164451.1">
    <property type="nucleotide sequence ID" value="NZ_SPQS01000008.1"/>
</dbReference>
<evidence type="ECO:0000313" key="2">
    <source>
        <dbReference type="EMBL" id="TFV75310.1"/>
    </source>
</evidence>
<sequence>MNFVYPLSGRFGALERLLTRRVLKASILLFEGRAMDTIVAYAISAFIVGFGIGIFIAGLNSGAPALWACVALIPVLIGLLSAFGPK</sequence>